<evidence type="ECO:0000256" key="1">
    <source>
        <dbReference type="SAM" id="Phobius"/>
    </source>
</evidence>
<sequence>MFAGVLGVAATLAGRMRRRAPNGIAWETVLALALPAIALVVTVVGAFAGAWPGGRLAARFAPLGVGDLPARLVNGAWIVAGGFLGYMVGGGIGMAIAIAFFTPQTLGPIPGVLAGLSFARRRASPPPHR</sequence>
<accession>A0A5B9W500</accession>
<evidence type="ECO:0000313" key="3">
    <source>
        <dbReference type="Proteomes" id="UP000324233"/>
    </source>
</evidence>
<protein>
    <submittedName>
        <fullName evidence="2">Uncharacterized protein</fullName>
    </submittedName>
</protein>
<proteinExistence type="predicted"/>
<keyword evidence="1" id="KW-0472">Membrane</keyword>
<dbReference type="AlphaFoldDB" id="A0A5B9W500"/>
<dbReference type="RefSeq" id="WP_210420594.1">
    <property type="nucleotide sequence ID" value="NZ_CP042997.1"/>
</dbReference>
<reference evidence="2 3" key="1">
    <citation type="submission" date="2019-08" db="EMBL/GenBank/DDBJ databases">
        <title>Deep-cultivation of Planctomycetes and their phenomic and genomic characterization uncovers novel biology.</title>
        <authorList>
            <person name="Wiegand S."/>
            <person name="Jogler M."/>
            <person name="Boedeker C."/>
            <person name="Pinto D."/>
            <person name="Vollmers J."/>
            <person name="Rivas-Marin E."/>
            <person name="Kohn T."/>
            <person name="Peeters S.H."/>
            <person name="Heuer A."/>
            <person name="Rast P."/>
            <person name="Oberbeckmann S."/>
            <person name="Bunk B."/>
            <person name="Jeske O."/>
            <person name="Meyerdierks A."/>
            <person name="Storesund J.E."/>
            <person name="Kallscheuer N."/>
            <person name="Luecker S."/>
            <person name="Lage O.M."/>
            <person name="Pohl T."/>
            <person name="Merkel B.J."/>
            <person name="Hornburger P."/>
            <person name="Mueller R.-W."/>
            <person name="Bruemmer F."/>
            <person name="Labrenz M."/>
            <person name="Spormann A.M."/>
            <person name="Op den Camp H."/>
            <person name="Overmann J."/>
            <person name="Amann R."/>
            <person name="Jetten M.S.M."/>
            <person name="Mascher T."/>
            <person name="Medema M.H."/>
            <person name="Devos D.P."/>
            <person name="Kaster A.-K."/>
            <person name="Ovreas L."/>
            <person name="Rohde M."/>
            <person name="Galperin M.Y."/>
            <person name="Jogler C."/>
        </authorList>
    </citation>
    <scope>NUCLEOTIDE SEQUENCE [LARGE SCALE GENOMIC DNA]</scope>
    <source>
        <strain evidence="2 3">OJF2</strain>
    </source>
</reference>
<keyword evidence="1" id="KW-0812">Transmembrane</keyword>
<organism evidence="2 3">
    <name type="scientific">Aquisphaera giovannonii</name>
    <dbReference type="NCBI Taxonomy" id="406548"/>
    <lineage>
        <taxon>Bacteria</taxon>
        <taxon>Pseudomonadati</taxon>
        <taxon>Planctomycetota</taxon>
        <taxon>Planctomycetia</taxon>
        <taxon>Isosphaerales</taxon>
        <taxon>Isosphaeraceae</taxon>
        <taxon>Aquisphaera</taxon>
    </lineage>
</organism>
<dbReference type="Proteomes" id="UP000324233">
    <property type="component" value="Chromosome"/>
</dbReference>
<keyword evidence="1" id="KW-1133">Transmembrane helix</keyword>
<keyword evidence="3" id="KW-1185">Reference proteome</keyword>
<name>A0A5B9W500_9BACT</name>
<feature type="transmembrane region" description="Helical" evidence="1">
    <location>
        <begin position="29"/>
        <end position="51"/>
    </location>
</feature>
<dbReference type="EMBL" id="CP042997">
    <property type="protein sequence ID" value="QEH35269.1"/>
    <property type="molecule type" value="Genomic_DNA"/>
</dbReference>
<gene>
    <name evidence="2" type="ORF">OJF2_38170</name>
</gene>
<dbReference type="KEGG" id="agv:OJF2_38170"/>
<evidence type="ECO:0000313" key="2">
    <source>
        <dbReference type="EMBL" id="QEH35269.1"/>
    </source>
</evidence>